<accession>A0A8K1HTZ0</accession>
<name>A0A8K1HTZ0_ULVIN</name>
<dbReference type="AlphaFoldDB" id="A0A8K1HTZ0"/>
<dbReference type="Pfam" id="PF00961">
    <property type="entry name" value="LAGLIDADG_1"/>
    <property type="match status" value="2"/>
</dbReference>
<gene>
    <name evidence="2" type="primary">orf259</name>
</gene>
<evidence type="ECO:0000259" key="1">
    <source>
        <dbReference type="Pfam" id="PF00961"/>
    </source>
</evidence>
<keyword evidence="2" id="KW-0496">Mitochondrion</keyword>
<feature type="domain" description="Homing endonuclease LAGLIDADG" evidence="1">
    <location>
        <begin position="26"/>
        <end position="106"/>
    </location>
</feature>
<feature type="domain" description="Homing endonuclease LAGLIDADG" evidence="1">
    <location>
        <begin position="132"/>
        <end position="227"/>
    </location>
</feature>
<dbReference type="GeneID" id="68661702"/>
<dbReference type="EMBL" id="MZ571476">
    <property type="protein sequence ID" value="UBR43426.1"/>
    <property type="molecule type" value="Genomic_DNA"/>
</dbReference>
<dbReference type="PANTHER" id="PTHR36181">
    <property type="entry name" value="INTRON-ENCODED ENDONUCLEASE AI3-RELATED"/>
    <property type="match status" value="1"/>
</dbReference>
<dbReference type="GO" id="GO:0005739">
    <property type="term" value="C:mitochondrion"/>
    <property type="evidence" value="ECO:0007669"/>
    <property type="project" value="UniProtKB-ARBA"/>
</dbReference>
<evidence type="ECO:0000313" key="2">
    <source>
        <dbReference type="EMBL" id="UBR43426.1"/>
    </source>
</evidence>
<dbReference type="PANTHER" id="PTHR36181:SF3">
    <property type="entry name" value="INTRON-ENCODED DNA ENDONUCLEASE AI5 BETA"/>
    <property type="match status" value="1"/>
</dbReference>
<dbReference type="GO" id="GO:0004519">
    <property type="term" value="F:endonuclease activity"/>
    <property type="evidence" value="ECO:0007669"/>
    <property type="project" value="InterPro"/>
</dbReference>
<sequence length="259" mass="29781">MKKITYNLVLNRHVKPNNLEQLGYFLAGLIDADGHIAVTGQSITINTHSRDLCVAYYIKTVVGGSIYKYKKVNACRYTCTKKHGLTNLSKLILNKLRLSQKVNQFNSRLSPGLNLKVCIPSVTDIQRNHWFAGFVQGDGSFQIKIRKPRKPGWSNQIEIVLQIELKHKDLLKQIQANFGGSVGYRKTRDTYYYSSVNLQNAIKLVKYFDQYQVMGPSYRLYLCWKRALDIVLAKQHLTSTGFEEIKCLKTYMAHLREVI</sequence>
<protein>
    <recommendedName>
        <fullName evidence="1">Homing endonuclease LAGLIDADG domain-containing protein</fullName>
    </recommendedName>
</protein>
<dbReference type="RefSeq" id="YP_010216405.1">
    <property type="nucleotide sequence ID" value="NC_058886.1"/>
</dbReference>
<organism evidence="2">
    <name type="scientific">Ulva intestinalis</name>
    <name type="common">Hollow green nori</name>
    <name type="synonym">Enteromorpha intestinalis</name>
    <dbReference type="NCBI Taxonomy" id="3116"/>
    <lineage>
        <taxon>Eukaryota</taxon>
        <taxon>Viridiplantae</taxon>
        <taxon>Chlorophyta</taxon>
        <taxon>core chlorophytes</taxon>
        <taxon>Ulvophyceae</taxon>
        <taxon>OUU clade</taxon>
        <taxon>Ulvales</taxon>
        <taxon>Ulvaceae</taxon>
        <taxon>Ulva</taxon>
    </lineage>
</organism>
<dbReference type="SUPFAM" id="SSF55608">
    <property type="entry name" value="Homing endonucleases"/>
    <property type="match status" value="2"/>
</dbReference>
<proteinExistence type="predicted"/>
<geneLocation type="mitochondrion" evidence="2"/>
<dbReference type="InterPro" id="IPR004860">
    <property type="entry name" value="LAGLIDADG_dom"/>
</dbReference>
<dbReference type="InterPro" id="IPR027434">
    <property type="entry name" value="Homing_endonucl"/>
</dbReference>
<reference evidence="2" key="1">
    <citation type="submission" date="2021-07" db="EMBL/GenBank/DDBJ databases">
        <authorList>
            <person name="Wang H."/>
            <person name="Liu F."/>
        </authorList>
    </citation>
    <scope>NUCLEOTIDE SEQUENCE</scope>
    <source>
        <strain evidence="2">CNS000531</strain>
    </source>
</reference>
<dbReference type="Gene3D" id="3.10.28.10">
    <property type="entry name" value="Homing endonucleases"/>
    <property type="match status" value="2"/>
</dbReference>
<dbReference type="InterPro" id="IPR051289">
    <property type="entry name" value="LAGLIDADG_Endonuclease"/>
</dbReference>